<sequence length="283" mass="32660">MLCVSTNCWADTINIARAANDKGRLPDLLLNAALERGGMHQASYPYGDIETLPLSTRINGLKNGELDVFFALSTPEYEQEFIPIYIPIYRGMMGMRLAIIKKENINIFEDIKNVEGLQTLSAGQGKFWADTNILEYNALPVVKSLKYKNLFRMLEADRFDYFPRGIQEPWAEVEKHEHLNLTVDPHIMLWYTAPFYYFVPRSKPELASHITEQLEAMIEDGSFMSLFNREPYIQTALQQANIEQRTIIKLKNPFLSDRTPTERKELWYTPDSSANYTSIDESL</sequence>
<gene>
    <name evidence="1" type="ORF">MARGE09_P2554</name>
</gene>
<evidence type="ECO:0000313" key="1">
    <source>
        <dbReference type="EMBL" id="BCD98353.1"/>
    </source>
</evidence>
<dbReference type="KEGG" id="marq:MARGE09_P2554"/>
<evidence type="ECO:0000313" key="2">
    <source>
        <dbReference type="Proteomes" id="UP001320119"/>
    </source>
</evidence>
<proteinExistence type="predicted"/>
<accession>A0AAN1WIS1</accession>
<name>A0AAN1WIS1_9GAMM</name>
<dbReference type="EMBL" id="AP023086">
    <property type="protein sequence ID" value="BCD98353.1"/>
    <property type="molecule type" value="Genomic_DNA"/>
</dbReference>
<protein>
    <recommendedName>
        <fullName evidence="3">Solute-binding protein family 3/N-terminal domain-containing protein</fullName>
    </recommendedName>
</protein>
<dbReference type="SUPFAM" id="SSF53850">
    <property type="entry name" value="Periplasmic binding protein-like II"/>
    <property type="match status" value="1"/>
</dbReference>
<keyword evidence="2" id="KW-1185">Reference proteome</keyword>
<dbReference type="Gene3D" id="3.40.190.10">
    <property type="entry name" value="Periplasmic binding protein-like II"/>
    <property type="match status" value="2"/>
</dbReference>
<reference evidence="1 2" key="1">
    <citation type="journal article" date="2022" name="IScience">
        <title>An ultrasensitive nanofiber-based assay for enzymatic hydrolysis and deep-sea microbial degradation of cellulose.</title>
        <authorList>
            <person name="Tsudome M."/>
            <person name="Tachioka M."/>
            <person name="Miyazaki M."/>
            <person name="Uchimura K."/>
            <person name="Tsuda M."/>
            <person name="Takaki Y."/>
            <person name="Deguchi S."/>
        </authorList>
    </citation>
    <scope>NUCLEOTIDE SEQUENCE [LARGE SCALE GENOMIC DNA]</scope>
    <source>
        <strain evidence="1 2">GE09</strain>
    </source>
</reference>
<dbReference type="AlphaFoldDB" id="A0AAN1WIS1"/>
<organism evidence="1 2">
    <name type="scientific">Marinagarivorans cellulosilyticus</name>
    <dbReference type="NCBI Taxonomy" id="2721545"/>
    <lineage>
        <taxon>Bacteria</taxon>
        <taxon>Pseudomonadati</taxon>
        <taxon>Pseudomonadota</taxon>
        <taxon>Gammaproteobacteria</taxon>
        <taxon>Cellvibrionales</taxon>
        <taxon>Cellvibrionaceae</taxon>
        <taxon>Marinagarivorans</taxon>
    </lineage>
</organism>
<dbReference type="Proteomes" id="UP001320119">
    <property type="component" value="Chromosome"/>
</dbReference>
<evidence type="ECO:0008006" key="3">
    <source>
        <dbReference type="Google" id="ProtNLM"/>
    </source>
</evidence>